<proteinExistence type="predicted"/>
<feature type="domain" description="MIP18 family-like" evidence="1">
    <location>
        <begin position="2"/>
        <end position="69"/>
    </location>
</feature>
<dbReference type="InterPro" id="IPR002744">
    <property type="entry name" value="MIP18-like"/>
</dbReference>
<evidence type="ECO:0000313" key="3">
    <source>
        <dbReference type="Proteomes" id="UP001596500"/>
    </source>
</evidence>
<dbReference type="Proteomes" id="UP001596500">
    <property type="component" value="Unassembled WGS sequence"/>
</dbReference>
<sequence length="95" mass="10501">MEQLEEVNDPELNIDIVNLGLVYGVDIDDEGNVQVTMTLTAMGCPLAGTIEQQVREALQKVDGVKEVQVDIVWNPPWDKSRMSRLAKIALGIHDA</sequence>
<dbReference type="PANTHER" id="PTHR42831:SF1">
    <property type="entry name" value="FE-S PROTEIN MATURATION AUXILIARY FACTOR YITW"/>
    <property type="match status" value="1"/>
</dbReference>
<dbReference type="SUPFAM" id="SSF117916">
    <property type="entry name" value="Fe-S cluster assembly (FSCA) domain-like"/>
    <property type="match status" value="1"/>
</dbReference>
<comment type="caution">
    <text evidence="2">The sequence shown here is derived from an EMBL/GenBank/DDBJ whole genome shotgun (WGS) entry which is preliminary data.</text>
</comment>
<dbReference type="Gene3D" id="3.30.300.130">
    <property type="entry name" value="Fe-S cluster assembly (FSCA)"/>
    <property type="match status" value="1"/>
</dbReference>
<protein>
    <submittedName>
        <fullName evidence="2">Metal-sulfur cluster assembly factor</fullName>
    </submittedName>
</protein>
<organism evidence="2 3">
    <name type="scientific">Laceyella putida</name>
    <dbReference type="NCBI Taxonomy" id="110101"/>
    <lineage>
        <taxon>Bacteria</taxon>
        <taxon>Bacillati</taxon>
        <taxon>Bacillota</taxon>
        <taxon>Bacilli</taxon>
        <taxon>Bacillales</taxon>
        <taxon>Thermoactinomycetaceae</taxon>
        <taxon>Laceyella</taxon>
    </lineage>
</organism>
<keyword evidence="3" id="KW-1185">Reference proteome</keyword>
<dbReference type="EMBL" id="JBHTBW010000025">
    <property type="protein sequence ID" value="MFC7441531.1"/>
    <property type="molecule type" value="Genomic_DNA"/>
</dbReference>
<dbReference type="InterPro" id="IPR052339">
    <property type="entry name" value="Fe-S_Maturation_MIP18"/>
</dbReference>
<accession>A0ABW2RLC6</accession>
<name>A0ABW2RLC6_9BACL</name>
<evidence type="ECO:0000313" key="2">
    <source>
        <dbReference type="EMBL" id="MFC7441531.1"/>
    </source>
</evidence>
<dbReference type="Pfam" id="PF01883">
    <property type="entry name" value="FeS_assembly_P"/>
    <property type="match status" value="1"/>
</dbReference>
<evidence type="ECO:0000259" key="1">
    <source>
        <dbReference type="Pfam" id="PF01883"/>
    </source>
</evidence>
<dbReference type="PANTHER" id="PTHR42831">
    <property type="entry name" value="FE-S PROTEIN MATURATION AUXILIARY FACTOR YITW"/>
    <property type="match status" value="1"/>
</dbReference>
<reference evidence="3" key="1">
    <citation type="journal article" date="2019" name="Int. J. Syst. Evol. Microbiol.">
        <title>The Global Catalogue of Microorganisms (GCM) 10K type strain sequencing project: providing services to taxonomists for standard genome sequencing and annotation.</title>
        <authorList>
            <consortium name="The Broad Institute Genomics Platform"/>
            <consortium name="The Broad Institute Genome Sequencing Center for Infectious Disease"/>
            <person name="Wu L."/>
            <person name="Ma J."/>
        </authorList>
    </citation>
    <scope>NUCLEOTIDE SEQUENCE [LARGE SCALE GENOMIC DNA]</scope>
    <source>
        <strain evidence="3">CGMCC 1.12942</strain>
    </source>
</reference>
<dbReference type="InterPro" id="IPR034904">
    <property type="entry name" value="FSCA_dom_sf"/>
</dbReference>
<dbReference type="RefSeq" id="WP_379864853.1">
    <property type="nucleotide sequence ID" value="NZ_JBHTBW010000025.1"/>
</dbReference>
<gene>
    <name evidence="2" type="ORF">ACFQNG_10240</name>
</gene>